<protein>
    <submittedName>
        <fullName evidence="1">Uncharacterized protein</fullName>
    </submittedName>
</protein>
<evidence type="ECO:0000313" key="1">
    <source>
        <dbReference type="EMBL" id="MBW85807.1"/>
    </source>
</evidence>
<accession>A0A2P2IX77</accession>
<dbReference type="AlphaFoldDB" id="A0A2P2IX77"/>
<dbReference type="EMBL" id="GGEC01005324">
    <property type="protein sequence ID" value="MBW85807.1"/>
    <property type="molecule type" value="Transcribed_RNA"/>
</dbReference>
<reference evidence="1" key="1">
    <citation type="submission" date="2018-02" db="EMBL/GenBank/DDBJ databases">
        <title>Rhizophora mucronata_Transcriptome.</title>
        <authorList>
            <person name="Meera S.P."/>
            <person name="Sreeshan A."/>
            <person name="Augustine A."/>
        </authorList>
    </citation>
    <scope>NUCLEOTIDE SEQUENCE</scope>
    <source>
        <tissue evidence="1">Leaf</tissue>
    </source>
</reference>
<sequence>MNCPSQIHLGTKRVWVRLLSKKSRQLTTKF</sequence>
<organism evidence="1">
    <name type="scientific">Rhizophora mucronata</name>
    <name type="common">Asiatic mangrove</name>
    <dbReference type="NCBI Taxonomy" id="61149"/>
    <lineage>
        <taxon>Eukaryota</taxon>
        <taxon>Viridiplantae</taxon>
        <taxon>Streptophyta</taxon>
        <taxon>Embryophyta</taxon>
        <taxon>Tracheophyta</taxon>
        <taxon>Spermatophyta</taxon>
        <taxon>Magnoliopsida</taxon>
        <taxon>eudicotyledons</taxon>
        <taxon>Gunneridae</taxon>
        <taxon>Pentapetalae</taxon>
        <taxon>rosids</taxon>
        <taxon>fabids</taxon>
        <taxon>Malpighiales</taxon>
        <taxon>Rhizophoraceae</taxon>
        <taxon>Rhizophora</taxon>
    </lineage>
</organism>
<name>A0A2P2IX77_RHIMU</name>
<proteinExistence type="predicted"/>